<dbReference type="Proteomes" id="UP000563107">
    <property type="component" value="Unassembled WGS sequence"/>
</dbReference>
<feature type="coiled-coil region" evidence="4">
    <location>
        <begin position="50"/>
        <end position="182"/>
    </location>
</feature>
<dbReference type="GO" id="GO:0007030">
    <property type="term" value="P:Golgi organization"/>
    <property type="evidence" value="ECO:0007669"/>
    <property type="project" value="TreeGrafter"/>
</dbReference>
<evidence type="ECO:0000256" key="1">
    <source>
        <dbReference type="ARBA" id="ARBA00004170"/>
    </source>
</evidence>
<feature type="region of interest" description="Disordered" evidence="5">
    <location>
        <begin position="371"/>
        <end position="432"/>
    </location>
</feature>
<feature type="region of interest" description="Disordered" evidence="5">
    <location>
        <begin position="286"/>
        <end position="335"/>
    </location>
</feature>
<feature type="domain" description="Tight junction-associated protein 1" evidence="6">
    <location>
        <begin position="498"/>
        <end position="586"/>
    </location>
</feature>
<dbReference type="InterPro" id="IPR043441">
    <property type="entry name" value="Tjap1/BEGAIN"/>
</dbReference>
<keyword evidence="2" id="KW-0597">Phosphoprotein</keyword>
<evidence type="ECO:0000256" key="3">
    <source>
        <dbReference type="ARBA" id="ARBA00023136"/>
    </source>
</evidence>
<feature type="compositionally biased region" description="Polar residues" evidence="5">
    <location>
        <begin position="295"/>
        <end position="308"/>
    </location>
</feature>
<gene>
    <name evidence="7" type="primary">Tjap1</name>
    <name evidence="7" type="ORF">CHAFRE_R00485</name>
</gene>
<comment type="caution">
    <text evidence="7">The sequence shown here is derived from an EMBL/GenBank/DDBJ whole genome shotgun (WGS) entry which is preliminary data.</text>
</comment>
<feature type="region of interest" description="Disordered" evidence="5">
    <location>
        <begin position="1"/>
        <end position="23"/>
    </location>
</feature>
<keyword evidence="8" id="KW-1185">Reference proteome</keyword>
<feature type="compositionally biased region" description="Basic residues" evidence="5">
    <location>
        <begin position="557"/>
        <end position="572"/>
    </location>
</feature>
<comment type="subcellular location">
    <subcellularLocation>
        <location evidence="1">Membrane</location>
        <topology evidence="1">Peripheral membrane protein</topology>
    </subcellularLocation>
</comment>
<dbReference type="AlphaFoldDB" id="A0A7L3EIR9"/>
<feature type="compositionally biased region" description="Polar residues" evidence="5">
    <location>
        <begin position="576"/>
        <end position="587"/>
    </location>
</feature>
<evidence type="ECO:0000259" key="6">
    <source>
        <dbReference type="Pfam" id="PF15453"/>
    </source>
</evidence>
<organism evidence="7 8">
    <name type="scientific">Chaetops frenatus</name>
    <name type="common">Rufous rock-jumper</name>
    <dbReference type="NCBI Taxonomy" id="221966"/>
    <lineage>
        <taxon>Eukaryota</taxon>
        <taxon>Metazoa</taxon>
        <taxon>Chordata</taxon>
        <taxon>Craniata</taxon>
        <taxon>Vertebrata</taxon>
        <taxon>Euteleostomi</taxon>
        <taxon>Archelosauria</taxon>
        <taxon>Archosauria</taxon>
        <taxon>Dinosauria</taxon>
        <taxon>Saurischia</taxon>
        <taxon>Theropoda</taxon>
        <taxon>Coelurosauria</taxon>
        <taxon>Aves</taxon>
        <taxon>Neognathae</taxon>
        <taxon>Neoaves</taxon>
        <taxon>Telluraves</taxon>
        <taxon>Australaves</taxon>
        <taxon>Passeriformes</taxon>
        <taxon>Picathartidae</taxon>
        <taxon>Chaetops</taxon>
    </lineage>
</organism>
<dbReference type="GO" id="GO:0016020">
    <property type="term" value="C:membrane"/>
    <property type="evidence" value="ECO:0007669"/>
    <property type="project" value="UniProtKB-SubCell"/>
</dbReference>
<evidence type="ECO:0000256" key="5">
    <source>
        <dbReference type="SAM" id="MobiDB-lite"/>
    </source>
</evidence>
<feature type="non-terminal residue" evidence="7">
    <location>
        <position position="587"/>
    </location>
</feature>
<feature type="non-terminal residue" evidence="7">
    <location>
        <position position="1"/>
    </location>
</feature>
<feature type="compositionally biased region" description="Low complexity" evidence="5">
    <location>
        <begin position="394"/>
        <end position="403"/>
    </location>
</feature>
<dbReference type="Pfam" id="PF15453">
    <property type="entry name" value="Pilt"/>
    <property type="match status" value="2"/>
</dbReference>
<dbReference type="GO" id="GO:0005802">
    <property type="term" value="C:trans-Golgi network"/>
    <property type="evidence" value="ECO:0007669"/>
    <property type="project" value="TreeGrafter"/>
</dbReference>
<dbReference type="EMBL" id="VZTR01023284">
    <property type="protein sequence ID" value="NXT68522.1"/>
    <property type="molecule type" value="Genomic_DNA"/>
</dbReference>
<feature type="compositionally biased region" description="Pro residues" evidence="5">
    <location>
        <begin position="323"/>
        <end position="332"/>
    </location>
</feature>
<evidence type="ECO:0000313" key="8">
    <source>
        <dbReference type="Proteomes" id="UP000563107"/>
    </source>
</evidence>
<name>A0A7L3EIR9_9PASS</name>
<feature type="domain" description="Tight junction-associated protein 1" evidence="6">
    <location>
        <begin position="283"/>
        <end position="497"/>
    </location>
</feature>
<evidence type="ECO:0000313" key="7">
    <source>
        <dbReference type="EMBL" id="NXT68522.1"/>
    </source>
</evidence>
<keyword evidence="4" id="KW-0175">Coiled coil</keyword>
<feature type="region of interest" description="Disordered" evidence="5">
    <location>
        <begin position="479"/>
        <end position="587"/>
    </location>
</feature>
<proteinExistence type="predicted"/>
<accession>A0A7L3EIR9</accession>
<dbReference type="PANTHER" id="PTHR28664:SF3">
    <property type="entry name" value="TIGHT JUNCTION-ASSOCIATED PROTEIN 1"/>
    <property type="match status" value="1"/>
</dbReference>
<dbReference type="InterPro" id="IPR043470">
    <property type="entry name" value="Tjap1_dom"/>
</dbReference>
<dbReference type="PANTHER" id="PTHR28664">
    <property type="entry name" value="TIGHT JUNCTION-ASSOCIATED PROTEIN 1"/>
    <property type="match status" value="1"/>
</dbReference>
<evidence type="ECO:0000256" key="4">
    <source>
        <dbReference type="SAM" id="Coils"/>
    </source>
</evidence>
<evidence type="ECO:0000256" key="2">
    <source>
        <dbReference type="ARBA" id="ARBA00022553"/>
    </source>
</evidence>
<sequence>MSSTAPTKKPYRKAPPQHREIRHEVPIIRDDQDGVILAEQSQVTTCRHENEELRRRLTYVTNKMEAMERELESGQDYLEMELGQNREELEKFKDKFRRLQNSYTASQRTNQDLEEKLHTLVSALFKPGVLASQIKKAEMDRKTLDWEIVELTNKLLDAKTTINKLEELNERYRQDCNLAVQLLKCNKSHFRNHKFADLPYELQDMVNKHLHSTQESAGPGQEAPHTLAPSDVVPTSVIARVLEKPESLVLNSAKSSSGSCPMAEDVFVHVDMSGALPDACNSAGQMGKEGGDVGKQQNGGCKPQSSVESVPEEVPAFEKLSPYPTPSPPHPMYPGRKVIEFSEDKVRIPKNSPLPNCTYATRQAISLSLVQSEDESCDRHRTLPSSPASDGRRSASSCSCQQSPKAARAHGSSQSSPFSSPPQIPSAFASSASSEEDLLANWQRMFVDKAPPTSERVLMNRTAFSRDTAPELQKRFSRSMQELGRAASAYSDGEDGGGTAEPESLSPEKHKDYVDLGLPESPAEEREMLLQGNKESSQGGVQEESGEGSRVKPPFSRPHRSPKRMGVHHLHRKDSLTQAQEQGNLLS</sequence>
<protein>
    <submittedName>
        <fullName evidence="7">TJAP1 protein</fullName>
    </submittedName>
</protein>
<keyword evidence="3" id="KW-0472">Membrane</keyword>
<reference evidence="7 8" key="1">
    <citation type="submission" date="2019-09" db="EMBL/GenBank/DDBJ databases">
        <title>Bird 10,000 Genomes (B10K) Project - Family phase.</title>
        <authorList>
            <person name="Zhang G."/>
        </authorList>
    </citation>
    <scope>NUCLEOTIDE SEQUENCE [LARGE SCALE GENOMIC DNA]</scope>
    <source>
        <strain evidence="7">B10K-DU-012-41</strain>
    </source>
</reference>